<protein>
    <submittedName>
        <fullName evidence="1">Uncharacterized protein</fullName>
    </submittedName>
</protein>
<name>R7S595_PUNST</name>
<reference evidence="2" key="1">
    <citation type="journal article" date="2012" name="Science">
        <title>The Paleozoic origin of enzymatic lignin decomposition reconstructed from 31 fungal genomes.</title>
        <authorList>
            <person name="Floudas D."/>
            <person name="Binder M."/>
            <person name="Riley R."/>
            <person name="Barry K."/>
            <person name="Blanchette R.A."/>
            <person name="Henrissat B."/>
            <person name="Martinez A.T."/>
            <person name="Otillar R."/>
            <person name="Spatafora J.W."/>
            <person name="Yadav J.S."/>
            <person name="Aerts A."/>
            <person name="Benoit I."/>
            <person name="Boyd A."/>
            <person name="Carlson A."/>
            <person name="Copeland A."/>
            <person name="Coutinho P.M."/>
            <person name="de Vries R.P."/>
            <person name="Ferreira P."/>
            <person name="Findley K."/>
            <person name="Foster B."/>
            <person name="Gaskell J."/>
            <person name="Glotzer D."/>
            <person name="Gorecki P."/>
            <person name="Heitman J."/>
            <person name="Hesse C."/>
            <person name="Hori C."/>
            <person name="Igarashi K."/>
            <person name="Jurgens J.A."/>
            <person name="Kallen N."/>
            <person name="Kersten P."/>
            <person name="Kohler A."/>
            <person name="Kuees U."/>
            <person name="Kumar T.K.A."/>
            <person name="Kuo A."/>
            <person name="LaButti K."/>
            <person name="Larrondo L.F."/>
            <person name="Lindquist E."/>
            <person name="Ling A."/>
            <person name="Lombard V."/>
            <person name="Lucas S."/>
            <person name="Lundell T."/>
            <person name="Martin R."/>
            <person name="McLaughlin D.J."/>
            <person name="Morgenstern I."/>
            <person name="Morin E."/>
            <person name="Murat C."/>
            <person name="Nagy L.G."/>
            <person name="Nolan M."/>
            <person name="Ohm R.A."/>
            <person name="Patyshakuliyeva A."/>
            <person name="Rokas A."/>
            <person name="Ruiz-Duenas F.J."/>
            <person name="Sabat G."/>
            <person name="Salamov A."/>
            <person name="Samejima M."/>
            <person name="Schmutz J."/>
            <person name="Slot J.C."/>
            <person name="St John F."/>
            <person name="Stenlid J."/>
            <person name="Sun H."/>
            <person name="Sun S."/>
            <person name="Syed K."/>
            <person name="Tsang A."/>
            <person name="Wiebenga A."/>
            <person name="Young D."/>
            <person name="Pisabarro A."/>
            <person name="Eastwood D.C."/>
            <person name="Martin F."/>
            <person name="Cullen D."/>
            <person name="Grigoriev I.V."/>
            <person name="Hibbett D.S."/>
        </authorList>
    </citation>
    <scope>NUCLEOTIDE SEQUENCE [LARGE SCALE GENOMIC DNA]</scope>
    <source>
        <strain evidence="2">HHB-11173 SS5</strain>
    </source>
</reference>
<feature type="non-terminal residue" evidence="1">
    <location>
        <position position="1"/>
    </location>
</feature>
<sequence>YGRLRILNDGDTISTSNLCLTLGDDHRDASHVRYQLLVDKYAHQRRRAPEYEDHTFYGQLQHIFVLRLPASQTLGIKKDETVLFAVIRTCDVTRRHPRLDIHYYERTGRLEVVDVTAIQCLVGRIPVPTSNEWAIIDRSGTLARAVYA</sequence>
<dbReference type="AlphaFoldDB" id="R7S595"/>
<keyword evidence="2" id="KW-1185">Reference proteome</keyword>
<dbReference type="GeneID" id="18882111"/>
<proteinExistence type="predicted"/>
<dbReference type="OrthoDB" id="6613063at2759"/>
<dbReference type="RefSeq" id="XP_007387522.1">
    <property type="nucleotide sequence ID" value="XM_007387460.1"/>
</dbReference>
<feature type="non-terminal residue" evidence="1">
    <location>
        <position position="148"/>
    </location>
</feature>
<organism evidence="1 2">
    <name type="scientific">Punctularia strigosozonata (strain HHB-11173)</name>
    <name type="common">White-rot fungus</name>
    <dbReference type="NCBI Taxonomy" id="741275"/>
    <lineage>
        <taxon>Eukaryota</taxon>
        <taxon>Fungi</taxon>
        <taxon>Dikarya</taxon>
        <taxon>Basidiomycota</taxon>
        <taxon>Agaricomycotina</taxon>
        <taxon>Agaricomycetes</taxon>
        <taxon>Corticiales</taxon>
        <taxon>Punctulariaceae</taxon>
        <taxon>Punctularia</taxon>
    </lineage>
</organism>
<evidence type="ECO:0000313" key="1">
    <source>
        <dbReference type="EMBL" id="EIN05119.1"/>
    </source>
</evidence>
<dbReference type="Proteomes" id="UP000054196">
    <property type="component" value="Unassembled WGS sequence"/>
</dbReference>
<dbReference type="HOGENOM" id="CLU_085135_2_0_1"/>
<dbReference type="eggNOG" id="ENOG502SV4Z">
    <property type="taxonomic scope" value="Eukaryota"/>
</dbReference>
<dbReference type="KEGG" id="psq:PUNSTDRAFT_29607"/>
<accession>R7S595</accession>
<gene>
    <name evidence="1" type="ORF">PUNSTDRAFT_29607</name>
</gene>
<dbReference type="EMBL" id="JH687551">
    <property type="protein sequence ID" value="EIN05119.1"/>
    <property type="molecule type" value="Genomic_DNA"/>
</dbReference>
<evidence type="ECO:0000313" key="2">
    <source>
        <dbReference type="Proteomes" id="UP000054196"/>
    </source>
</evidence>
<dbReference type="OMA" id="LISQHIC"/>